<organism evidence="1 2">
    <name type="scientific">Jaapia argillacea MUCL 33604</name>
    <dbReference type="NCBI Taxonomy" id="933084"/>
    <lineage>
        <taxon>Eukaryota</taxon>
        <taxon>Fungi</taxon>
        <taxon>Dikarya</taxon>
        <taxon>Basidiomycota</taxon>
        <taxon>Agaricomycotina</taxon>
        <taxon>Agaricomycetes</taxon>
        <taxon>Agaricomycetidae</taxon>
        <taxon>Jaapiales</taxon>
        <taxon>Jaapiaceae</taxon>
        <taxon>Jaapia</taxon>
    </lineage>
</organism>
<reference evidence="2" key="1">
    <citation type="journal article" date="2014" name="Proc. Natl. Acad. Sci. U.S.A.">
        <title>Extensive sampling of basidiomycete genomes demonstrates inadequacy of the white-rot/brown-rot paradigm for wood decay fungi.</title>
        <authorList>
            <person name="Riley R."/>
            <person name="Salamov A.A."/>
            <person name="Brown D.W."/>
            <person name="Nagy L.G."/>
            <person name="Floudas D."/>
            <person name="Held B.W."/>
            <person name="Levasseur A."/>
            <person name="Lombard V."/>
            <person name="Morin E."/>
            <person name="Otillar R."/>
            <person name="Lindquist E.A."/>
            <person name="Sun H."/>
            <person name="LaButti K.M."/>
            <person name="Schmutz J."/>
            <person name="Jabbour D."/>
            <person name="Luo H."/>
            <person name="Baker S.E."/>
            <person name="Pisabarro A.G."/>
            <person name="Walton J.D."/>
            <person name="Blanchette R.A."/>
            <person name="Henrissat B."/>
            <person name="Martin F."/>
            <person name="Cullen D."/>
            <person name="Hibbett D.S."/>
            <person name="Grigoriev I.V."/>
        </authorList>
    </citation>
    <scope>NUCLEOTIDE SEQUENCE [LARGE SCALE GENOMIC DNA]</scope>
    <source>
        <strain evidence="2">MUCL 33604</strain>
    </source>
</reference>
<name>A0A067Q204_9AGAM</name>
<evidence type="ECO:0000313" key="2">
    <source>
        <dbReference type="Proteomes" id="UP000027265"/>
    </source>
</evidence>
<evidence type="ECO:0000313" key="1">
    <source>
        <dbReference type="EMBL" id="KDQ60195.1"/>
    </source>
</evidence>
<dbReference type="InParanoid" id="A0A067Q204"/>
<protein>
    <submittedName>
        <fullName evidence="1">Uncharacterized protein</fullName>
    </submittedName>
</protein>
<keyword evidence="2" id="KW-1185">Reference proteome</keyword>
<dbReference type="Proteomes" id="UP000027265">
    <property type="component" value="Unassembled WGS sequence"/>
</dbReference>
<dbReference type="AlphaFoldDB" id="A0A067Q204"/>
<dbReference type="EMBL" id="KL197714">
    <property type="protein sequence ID" value="KDQ60195.1"/>
    <property type="molecule type" value="Genomic_DNA"/>
</dbReference>
<gene>
    <name evidence="1" type="ORF">JAAARDRAFT_46001</name>
</gene>
<sequence>MELLVNLPFPTFTVVSGRKVVNLGDVIFCDKLLPSGDNIHALLGPYTCPLLYLTRACGPYDEAEYVHLEPSRPTFYPISGEPFHGSSRFSFHGSKGEWTTSVSKDFTV</sequence>
<accession>A0A067Q204</accession>
<proteinExistence type="predicted"/>
<dbReference type="HOGENOM" id="CLU_2197358_0_0_1"/>